<keyword evidence="1" id="KW-1133">Transmembrane helix</keyword>
<evidence type="ECO:0000256" key="1">
    <source>
        <dbReference type="SAM" id="Phobius"/>
    </source>
</evidence>
<name>A0A081PIB5_9SPHI</name>
<dbReference type="OrthoDB" id="1029065at2"/>
<evidence type="ECO:0000313" key="4">
    <source>
        <dbReference type="Proteomes" id="UP000028007"/>
    </source>
</evidence>
<comment type="caution">
    <text evidence="3">The sequence shown here is derived from an EMBL/GenBank/DDBJ whole genome shotgun (WGS) entry which is preliminary data.</text>
</comment>
<evidence type="ECO:0000256" key="2">
    <source>
        <dbReference type="SAM" id="SignalP"/>
    </source>
</evidence>
<dbReference type="EMBL" id="JNFF01000039">
    <property type="protein sequence ID" value="KEQ30438.1"/>
    <property type="molecule type" value="Genomic_DNA"/>
</dbReference>
<dbReference type="Proteomes" id="UP000028007">
    <property type="component" value="Unassembled WGS sequence"/>
</dbReference>
<gene>
    <name evidence="3" type="ORF">N180_21005</name>
</gene>
<reference evidence="3 4" key="1">
    <citation type="journal article" date="1992" name="Int. J. Syst. Bacteriol.">
        <title>Sphingobacterium antarcticus sp. nov. a Psychrotrophic Bacterium from the Soils of Schirmacher Oasis, Antarctica.</title>
        <authorList>
            <person name="Shivaji S."/>
            <person name="Ray M.K."/>
            <person name="Rao N.S."/>
            <person name="Saiserr L."/>
            <person name="Jagannadham M.V."/>
            <person name="Kumar G.S."/>
            <person name="Reddy G."/>
            <person name="Bhargava P.M."/>
        </authorList>
    </citation>
    <scope>NUCLEOTIDE SEQUENCE [LARGE SCALE GENOMIC DNA]</scope>
    <source>
        <strain evidence="3 4">4BY</strain>
    </source>
</reference>
<dbReference type="eggNOG" id="ENOG50319DN">
    <property type="taxonomic scope" value="Bacteria"/>
</dbReference>
<dbReference type="Pfam" id="PF13572">
    <property type="entry name" value="DUF4134"/>
    <property type="match status" value="1"/>
</dbReference>
<dbReference type="RefSeq" id="WP_037439778.1">
    <property type="nucleotide sequence ID" value="NZ_JNFF01000039.1"/>
</dbReference>
<keyword evidence="4" id="KW-1185">Reference proteome</keyword>
<accession>A0A081PIB5</accession>
<keyword evidence="2" id="KW-0732">Signal</keyword>
<feature type="chain" id="PRO_5001761833" evidence="2">
    <location>
        <begin position="25"/>
        <end position="102"/>
    </location>
</feature>
<keyword evidence="1" id="KW-0812">Transmembrane</keyword>
<feature type="transmembrane region" description="Helical" evidence="1">
    <location>
        <begin position="79"/>
        <end position="101"/>
    </location>
</feature>
<organism evidence="3 4">
    <name type="scientific">Pedobacter antarcticus 4BY</name>
    <dbReference type="NCBI Taxonomy" id="1358423"/>
    <lineage>
        <taxon>Bacteria</taxon>
        <taxon>Pseudomonadati</taxon>
        <taxon>Bacteroidota</taxon>
        <taxon>Sphingobacteriia</taxon>
        <taxon>Sphingobacteriales</taxon>
        <taxon>Sphingobacteriaceae</taxon>
        <taxon>Pedobacter</taxon>
    </lineage>
</organism>
<sequence length="102" mass="10585">MSTNQKQVVVLACLLAVSATNAMAQGGQTAIEAATTELGGYVDVIANALMVIGAIVGLVGGIRVFQKWNGGDKDINKDILAWGGSCVFLLVVPIFIKAFFIG</sequence>
<proteinExistence type="predicted"/>
<keyword evidence="1" id="KW-0472">Membrane</keyword>
<dbReference type="InterPro" id="IPR025408">
    <property type="entry name" value="DUF4134"/>
</dbReference>
<feature type="transmembrane region" description="Helical" evidence="1">
    <location>
        <begin position="40"/>
        <end position="59"/>
    </location>
</feature>
<dbReference type="AlphaFoldDB" id="A0A081PIB5"/>
<protein>
    <submittedName>
        <fullName evidence="3">Uncharacterized protein</fullName>
    </submittedName>
</protein>
<feature type="signal peptide" evidence="2">
    <location>
        <begin position="1"/>
        <end position="24"/>
    </location>
</feature>
<evidence type="ECO:0000313" key="3">
    <source>
        <dbReference type="EMBL" id="KEQ30438.1"/>
    </source>
</evidence>